<evidence type="ECO:0000313" key="2">
    <source>
        <dbReference type="Proteomes" id="UP000423645"/>
    </source>
</evidence>
<proteinExistence type="predicted"/>
<organism evidence="1 2">
    <name type="scientific">Gordonia phage Chidiebere</name>
    <dbReference type="NCBI Taxonomy" id="2656530"/>
    <lineage>
        <taxon>Viruses</taxon>
        <taxon>Duplodnaviria</taxon>
        <taxon>Heunggongvirae</taxon>
        <taxon>Uroviricota</taxon>
        <taxon>Caudoviricetes</taxon>
        <taxon>Chidieberevirus</taxon>
        <taxon>Chidieberevirus chidiebere</taxon>
    </lineage>
</organism>
<dbReference type="RefSeq" id="YP_010675563.1">
    <property type="nucleotide sequence ID" value="NC_071005.1"/>
</dbReference>
<dbReference type="PANTHER" id="PTHR35861">
    <property type="match status" value="1"/>
</dbReference>
<gene>
    <name evidence="1" type="primary">45</name>
    <name evidence="1" type="ORF">PBI_CHIDIEBERE_45</name>
</gene>
<name>A0A649VKL1_9CAUD</name>
<dbReference type="Gene3D" id="3.40.50.11780">
    <property type="match status" value="2"/>
</dbReference>
<evidence type="ECO:0000313" key="1">
    <source>
        <dbReference type="EMBL" id="QGJ92936.1"/>
    </source>
</evidence>
<reference evidence="1 2" key="1">
    <citation type="submission" date="2019-10" db="EMBL/GenBank/DDBJ databases">
        <authorList>
            <person name="Zack K.M."/>
            <person name="Garlena R.A."/>
            <person name="Russell D.A."/>
            <person name="Pope W.H."/>
            <person name="Jacobs-Sera D."/>
            <person name="Hatfull G.F."/>
        </authorList>
    </citation>
    <scope>NUCLEOTIDE SEQUENCE [LARGE SCALE GENOMIC DNA]</scope>
</reference>
<dbReference type="InterPro" id="IPR052042">
    <property type="entry name" value="Tail_sheath_structural"/>
</dbReference>
<dbReference type="PANTHER" id="PTHR35861:SF1">
    <property type="entry name" value="PHAGE TAIL SHEATH PROTEIN"/>
    <property type="match status" value="1"/>
</dbReference>
<dbReference type="GeneID" id="77951890"/>
<sequence>MPGVNVTTSVKNGPSTPLRAASGQAFFVGLAERGPSDRAALIRGLADYQAVFGRRPAYGYLYDTVKTFFDEGGEQCYVTRVVGVDATRGTVTLKDRATPTAGDTLRVDAANPGAWSSNLRVRVEAGSVADSVKISIVLNGDVVESQNNLTSPAQIAQKFYASQFVAVTNLGSTAAGALALPAVGETALSAGDDLRGAIQTENYVEALDNFTEGLGDGAVAIPGVGAGVHEGIVAHCKANRRIALLSVLDNASNADLSQAVASVDDDCAGLFAPWVQVNDGAGGIRNAPPEGFVAACRARAHDRVGPWRAPAGEMGIAQSLLGLSREYTKAEAESLDDGRVSVIRRVAGTVRLYGWRSLSTDEDNYTYLSARDILNRLVVESEKRLEQYVFATIDAKNQLLTSINAELVGIVEPIRQAGGLYENNDINGQQIDPGYLVETGNSVNSQQSLAKNEVHARLSVRLSPTGALISLDIVKVSLLSGL</sequence>
<accession>A0A649VKL1</accession>
<keyword evidence="2" id="KW-1185">Reference proteome</keyword>
<dbReference type="Proteomes" id="UP000423645">
    <property type="component" value="Segment"/>
</dbReference>
<dbReference type="EMBL" id="MN586022">
    <property type="protein sequence ID" value="QGJ92936.1"/>
    <property type="molecule type" value="Genomic_DNA"/>
</dbReference>
<protein>
    <submittedName>
        <fullName evidence="1">Tail sheath protein</fullName>
    </submittedName>
</protein>
<dbReference type="KEGG" id="vg:77951890"/>